<dbReference type="SUPFAM" id="SSF52172">
    <property type="entry name" value="CheY-like"/>
    <property type="match status" value="1"/>
</dbReference>
<sequence>MASLGLRVMYVEDDPDIREALQEVLEAAGYHVTVAATAGEGLETLRREQFHLVITDYNLPDFDGARMLAQAAESGLLNCESLVLTGASHLDGTAGYRVIRKPIDVDKFLFRIHEILAPVRDRELVRTKENLQRTQQKEEGVRGVRVELTLYISEASPASLRALRNLEKLLAGYERSQVRLAVVDLSKERPPSFDEDRIAFTPTLVKRFPAPRAYYLGTLDQFQAVTDLLNDAQVTRKR</sequence>
<organism evidence="4 5">
    <name type="scientific">Archangium minus</name>
    <dbReference type="NCBI Taxonomy" id="83450"/>
    <lineage>
        <taxon>Bacteria</taxon>
        <taxon>Pseudomonadati</taxon>
        <taxon>Myxococcota</taxon>
        <taxon>Myxococcia</taxon>
        <taxon>Myxococcales</taxon>
        <taxon>Cystobacterineae</taxon>
        <taxon>Archangiaceae</taxon>
        <taxon>Archangium</taxon>
    </lineage>
</organism>
<proteinExistence type="predicted"/>
<dbReference type="Gene3D" id="3.40.30.10">
    <property type="entry name" value="Glutaredoxin"/>
    <property type="match status" value="1"/>
</dbReference>
<dbReference type="PROSITE" id="PS50110">
    <property type="entry name" value="RESPONSE_REGULATORY"/>
    <property type="match status" value="1"/>
</dbReference>
<feature type="modified residue" description="4-aspartylphosphate" evidence="2">
    <location>
        <position position="56"/>
    </location>
</feature>
<dbReference type="InterPro" id="IPR001789">
    <property type="entry name" value="Sig_transdc_resp-reg_receiver"/>
</dbReference>
<dbReference type="InterPro" id="IPR050595">
    <property type="entry name" value="Bact_response_regulator"/>
</dbReference>
<dbReference type="InterPro" id="IPR036249">
    <property type="entry name" value="Thioredoxin-like_sf"/>
</dbReference>
<dbReference type="InterPro" id="IPR011649">
    <property type="entry name" value="KaiB_domain"/>
</dbReference>
<name>A0ABY9WRT1_9BACT</name>
<dbReference type="RefSeq" id="WP_395819409.1">
    <property type="nucleotide sequence ID" value="NZ_CP043494.1"/>
</dbReference>
<accession>A0ABY9WRT1</accession>
<dbReference type="Proteomes" id="UP001611383">
    <property type="component" value="Chromosome"/>
</dbReference>
<dbReference type="PANTHER" id="PTHR44591">
    <property type="entry name" value="STRESS RESPONSE REGULATOR PROTEIN 1"/>
    <property type="match status" value="1"/>
</dbReference>
<evidence type="ECO:0000259" key="3">
    <source>
        <dbReference type="PROSITE" id="PS50110"/>
    </source>
</evidence>
<dbReference type="EMBL" id="CP043494">
    <property type="protein sequence ID" value="WNG45165.1"/>
    <property type="molecule type" value="Genomic_DNA"/>
</dbReference>
<evidence type="ECO:0000256" key="2">
    <source>
        <dbReference type="PROSITE-ProRule" id="PRU00169"/>
    </source>
</evidence>
<evidence type="ECO:0000313" key="5">
    <source>
        <dbReference type="Proteomes" id="UP001611383"/>
    </source>
</evidence>
<dbReference type="PANTHER" id="PTHR44591:SF3">
    <property type="entry name" value="RESPONSE REGULATORY DOMAIN-CONTAINING PROTEIN"/>
    <property type="match status" value="1"/>
</dbReference>
<feature type="domain" description="Response regulatory" evidence="3">
    <location>
        <begin position="7"/>
        <end position="116"/>
    </location>
</feature>
<evidence type="ECO:0000256" key="1">
    <source>
        <dbReference type="ARBA" id="ARBA00022553"/>
    </source>
</evidence>
<evidence type="ECO:0000313" key="4">
    <source>
        <dbReference type="EMBL" id="WNG45165.1"/>
    </source>
</evidence>
<keyword evidence="5" id="KW-1185">Reference proteome</keyword>
<reference evidence="4 5" key="1">
    <citation type="submission" date="2019-08" db="EMBL/GenBank/DDBJ databases">
        <title>Archangium and Cystobacter genomes.</title>
        <authorList>
            <person name="Chen I.-C.K."/>
            <person name="Wielgoss S."/>
        </authorList>
    </citation>
    <scope>NUCLEOTIDE SEQUENCE [LARGE SCALE GENOMIC DNA]</scope>
    <source>
        <strain evidence="4 5">Cbm 6</strain>
    </source>
</reference>
<dbReference type="Pfam" id="PF07689">
    <property type="entry name" value="KaiB"/>
    <property type="match status" value="1"/>
</dbReference>
<protein>
    <submittedName>
        <fullName evidence="4">Response regulator</fullName>
    </submittedName>
</protein>
<dbReference type="Pfam" id="PF00072">
    <property type="entry name" value="Response_reg"/>
    <property type="match status" value="1"/>
</dbReference>
<dbReference type="SMART" id="SM01248">
    <property type="entry name" value="KaiB"/>
    <property type="match status" value="1"/>
</dbReference>
<gene>
    <name evidence="4" type="ORF">F0U60_14405</name>
</gene>
<dbReference type="SUPFAM" id="SSF52833">
    <property type="entry name" value="Thioredoxin-like"/>
    <property type="match status" value="1"/>
</dbReference>
<dbReference type="Gene3D" id="3.40.50.2300">
    <property type="match status" value="1"/>
</dbReference>
<keyword evidence="1 2" id="KW-0597">Phosphoprotein</keyword>
<dbReference type="SMART" id="SM00448">
    <property type="entry name" value="REC"/>
    <property type="match status" value="1"/>
</dbReference>
<dbReference type="InterPro" id="IPR011006">
    <property type="entry name" value="CheY-like_superfamily"/>
</dbReference>